<keyword evidence="1" id="KW-0812">Transmembrane</keyword>
<feature type="transmembrane region" description="Helical" evidence="1">
    <location>
        <begin position="45"/>
        <end position="65"/>
    </location>
</feature>
<feature type="transmembrane region" description="Helical" evidence="1">
    <location>
        <begin position="6"/>
        <end position="25"/>
    </location>
</feature>
<comment type="caution">
    <text evidence="3">The sequence shown here is derived from an EMBL/GenBank/DDBJ whole genome shotgun (WGS) entry which is preliminary data.</text>
</comment>
<dbReference type="RefSeq" id="WP_130648361.1">
    <property type="nucleotide sequence ID" value="NZ_BMHA01000001.1"/>
</dbReference>
<dbReference type="PANTHER" id="PTHR36834">
    <property type="entry name" value="MEMBRANE PROTEIN-RELATED"/>
    <property type="match status" value="1"/>
</dbReference>
<gene>
    <name evidence="3" type="ORF">GCM10011354_03340</name>
</gene>
<feature type="domain" description="VanZ-like" evidence="2">
    <location>
        <begin position="84"/>
        <end position="163"/>
    </location>
</feature>
<evidence type="ECO:0000313" key="4">
    <source>
        <dbReference type="Proteomes" id="UP000650511"/>
    </source>
</evidence>
<evidence type="ECO:0000313" key="3">
    <source>
        <dbReference type="EMBL" id="GGI03299.1"/>
    </source>
</evidence>
<dbReference type="InterPro" id="IPR006976">
    <property type="entry name" value="VanZ-like"/>
</dbReference>
<evidence type="ECO:0000256" key="1">
    <source>
        <dbReference type="SAM" id="Phobius"/>
    </source>
</evidence>
<keyword evidence="4" id="KW-1185">Reference proteome</keyword>
<dbReference type="AlphaFoldDB" id="A0A8J3A7T5"/>
<keyword evidence="1" id="KW-0472">Membrane</keyword>
<dbReference type="InterPro" id="IPR053150">
    <property type="entry name" value="Teicoplanin_resist-assoc"/>
</dbReference>
<feature type="transmembrane region" description="Helical" evidence="1">
    <location>
        <begin position="85"/>
        <end position="109"/>
    </location>
</feature>
<dbReference type="EMBL" id="BMHA01000001">
    <property type="protein sequence ID" value="GGI03299.1"/>
    <property type="molecule type" value="Genomic_DNA"/>
</dbReference>
<dbReference type="Proteomes" id="UP000650511">
    <property type="component" value="Unassembled WGS sequence"/>
</dbReference>
<reference evidence="3" key="1">
    <citation type="journal article" date="2014" name="Int. J. Syst. Evol. Microbiol.">
        <title>Complete genome sequence of Corynebacterium casei LMG S-19264T (=DSM 44701T), isolated from a smear-ripened cheese.</title>
        <authorList>
            <consortium name="US DOE Joint Genome Institute (JGI-PGF)"/>
            <person name="Walter F."/>
            <person name="Albersmeier A."/>
            <person name="Kalinowski J."/>
            <person name="Ruckert C."/>
        </authorList>
    </citation>
    <scope>NUCLEOTIDE SEQUENCE</scope>
    <source>
        <strain evidence="3">CGMCC 1.14988</strain>
    </source>
</reference>
<keyword evidence="1" id="KW-1133">Transmembrane helix</keyword>
<accession>A0A8J3A7T5</accession>
<evidence type="ECO:0000259" key="2">
    <source>
        <dbReference type="Pfam" id="PF04892"/>
    </source>
</evidence>
<sequence length="185" mass="19004">MPRPLSLVGAVLAALLLGALVGALLSRRRAAADAPGAEPVPADAWFDGLLVGWLGMVAVATLTPLSRFGMLAGTPEVVLTPLERLAGAPGIYALVNVLLLAPVGLLLVLRGARARIGAAIACGTAVSFTVEVLQLAHPDRVTNVDDLVLNTAGVVAGALLGAVLRPSLTRSRRRRAPADRPPPDR</sequence>
<protein>
    <recommendedName>
        <fullName evidence="2">VanZ-like domain-containing protein</fullName>
    </recommendedName>
</protein>
<name>A0A8J3A7T5_9ACTN</name>
<proteinExistence type="predicted"/>
<feature type="transmembrane region" description="Helical" evidence="1">
    <location>
        <begin position="147"/>
        <end position="164"/>
    </location>
</feature>
<dbReference type="OrthoDB" id="4822551at2"/>
<feature type="transmembrane region" description="Helical" evidence="1">
    <location>
        <begin position="116"/>
        <end position="135"/>
    </location>
</feature>
<dbReference type="PANTHER" id="PTHR36834:SF1">
    <property type="entry name" value="INTEGRAL MEMBRANE PROTEIN"/>
    <property type="match status" value="1"/>
</dbReference>
<organism evidence="3 4">
    <name type="scientific">Egicoccus halophilus</name>
    <dbReference type="NCBI Taxonomy" id="1670830"/>
    <lineage>
        <taxon>Bacteria</taxon>
        <taxon>Bacillati</taxon>
        <taxon>Actinomycetota</taxon>
        <taxon>Nitriliruptoria</taxon>
        <taxon>Egicoccales</taxon>
        <taxon>Egicoccaceae</taxon>
        <taxon>Egicoccus</taxon>
    </lineage>
</organism>
<dbReference type="Pfam" id="PF04892">
    <property type="entry name" value="VanZ"/>
    <property type="match status" value="1"/>
</dbReference>
<reference evidence="3" key="2">
    <citation type="submission" date="2020-09" db="EMBL/GenBank/DDBJ databases">
        <authorList>
            <person name="Sun Q."/>
            <person name="Zhou Y."/>
        </authorList>
    </citation>
    <scope>NUCLEOTIDE SEQUENCE</scope>
    <source>
        <strain evidence="3">CGMCC 1.14988</strain>
    </source>
</reference>